<name>A0ACC2WX22_9TREE</name>
<proteinExistence type="predicted"/>
<gene>
    <name evidence="1" type="ORF">QFC20_001026</name>
</gene>
<keyword evidence="2" id="KW-1185">Reference proteome</keyword>
<evidence type="ECO:0000313" key="2">
    <source>
        <dbReference type="Proteomes" id="UP001230649"/>
    </source>
</evidence>
<dbReference type="EMBL" id="JASBWS010000005">
    <property type="protein sequence ID" value="KAJ9115699.1"/>
    <property type="molecule type" value="Genomic_DNA"/>
</dbReference>
<dbReference type="Proteomes" id="UP001230649">
    <property type="component" value="Unassembled WGS sequence"/>
</dbReference>
<organism evidence="1 2">
    <name type="scientific">Naganishia adeliensis</name>
    <dbReference type="NCBI Taxonomy" id="92952"/>
    <lineage>
        <taxon>Eukaryota</taxon>
        <taxon>Fungi</taxon>
        <taxon>Dikarya</taxon>
        <taxon>Basidiomycota</taxon>
        <taxon>Agaricomycotina</taxon>
        <taxon>Tremellomycetes</taxon>
        <taxon>Filobasidiales</taxon>
        <taxon>Filobasidiaceae</taxon>
        <taxon>Naganishia</taxon>
    </lineage>
</organism>
<reference evidence="1" key="1">
    <citation type="submission" date="2023-04" db="EMBL/GenBank/DDBJ databases">
        <title>Draft Genome sequencing of Naganishia species isolated from polar environments using Oxford Nanopore Technology.</title>
        <authorList>
            <person name="Leo P."/>
            <person name="Venkateswaran K."/>
        </authorList>
    </citation>
    <scope>NUCLEOTIDE SEQUENCE</scope>
    <source>
        <strain evidence="1">MNA-CCFEE 5262</strain>
    </source>
</reference>
<evidence type="ECO:0000313" key="1">
    <source>
        <dbReference type="EMBL" id="KAJ9115699.1"/>
    </source>
</evidence>
<sequence>MPRPPSALPRVPDSKQVKLLLRAPIIQQGLPIDQVVGAGNTDPDHDTLPSKVSLPPRASDRVFRKEGRTSTLTLSAPPAPSMADNQSKVKASMAPTVPVSALDRKRPEDQATAAAVAANQRATTTLDAVKSPGELTVFIDNMLADLEERFDQMSQEVLNRMNAMGERIDVIETAIQDIVSNHPAPPQPQNGAKAKPGTEHVRGSIPFSREQQHDQRASSPGDESLMLTSAPQGMNDDSGSTIGPANV</sequence>
<accession>A0ACC2WX22</accession>
<comment type="caution">
    <text evidence="1">The sequence shown here is derived from an EMBL/GenBank/DDBJ whole genome shotgun (WGS) entry which is preliminary data.</text>
</comment>
<protein>
    <submittedName>
        <fullName evidence="1">Uncharacterized protein</fullName>
    </submittedName>
</protein>